<reference evidence="1 2" key="1">
    <citation type="journal article" date="2020" name="G3 (Bethesda)">
        <title>Improved Reference Genome for Cyclotella cryptica CCMP332, a Model for Cell Wall Morphogenesis, Salinity Adaptation, and Lipid Production in Diatoms (Bacillariophyta).</title>
        <authorList>
            <person name="Roberts W.R."/>
            <person name="Downey K.M."/>
            <person name="Ruck E.C."/>
            <person name="Traller J.C."/>
            <person name="Alverson A.J."/>
        </authorList>
    </citation>
    <scope>NUCLEOTIDE SEQUENCE [LARGE SCALE GENOMIC DNA]</scope>
    <source>
        <strain evidence="1 2">CCMP332</strain>
    </source>
</reference>
<evidence type="ECO:0000313" key="1">
    <source>
        <dbReference type="EMBL" id="KAL3793536.1"/>
    </source>
</evidence>
<dbReference type="Proteomes" id="UP001516023">
    <property type="component" value="Unassembled WGS sequence"/>
</dbReference>
<comment type="caution">
    <text evidence="1">The sequence shown here is derived from an EMBL/GenBank/DDBJ whole genome shotgun (WGS) entry which is preliminary data.</text>
</comment>
<keyword evidence="2" id="KW-1185">Reference proteome</keyword>
<sequence length="117" mass="12850">MPHMVVTTPEFLSPLVLTSVDNGRGYVAVLRSAGITHVSHANNVANLTLSMLKDWLGELSQRGLLVVLNFNVNGSGRHTMEVDVVSSNIGRVEVRLMGLTGLLSYEREMFRGLPMRT</sequence>
<organism evidence="1 2">
    <name type="scientific">Cyclotella cryptica</name>
    <dbReference type="NCBI Taxonomy" id="29204"/>
    <lineage>
        <taxon>Eukaryota</taxon>
        <taxon>Sar</taxon>
        <taxon>Stramenopiles</taxon>
        <taxon>Ochrophyta</taxon>
        <taxon>Bacillariophyta</taxon>
        <taxon>Coscinodiscophyceae</taxon>
        <taxon>Thalassiosirophycidae</taxon>
        <taxon>Stephanodiscales</taxon>
        <taxon>Stephanodiscaceae</taxon>
        <taxon>Cyclotella</taxon>
    </lineage>
</organism>
<name>A0ABD3Q230_9STRA</name>
<dbReference type="AlphaFoldDB" id="A0ABD3Q230"/>
<accession>A0ABD3Q230</accession>
<gene>
    <name evidence="1" type="ORF">HJC23_007276</name>
</gene>
<evidence type="ECO:0000313" key="2">
    <source>
        <dbReference type="Proteomes" id="UP001516023"/>
    </source>
</evidence>
<protein>
    <submittedName>
        <fullName evidence="1">Uncharacterized protein</fullName>
    </submittedName>
</protein>
<dbReference type="EMBL" id="JABMIG020000090">
    <property type="protein sequence ID" value="KAL3793536.1"/>
    <property type="molecule type" value="Genomic_DNA"/>
</dbReference>
<proteinExistence type="predicted"/>